<dbReference type="InterPro" id="IPR007076">
    <property type="entry name" value="TfoX_N"/>
</dbReference>
<dbReference type="Gene3D" id="3.30.1460.30">
    <property type="entry name" value="YgaC/TfoX-N like chaperone"/>
    <property type="match status" value="1"/>
</dbReference>
<dbReference type="SUPFAM" id="SSF159894">
    <property type="entry name" value="YgaC/TfoX-N like"/>
    <property type="match status" value="1"/>
</dbReference>
<dbReference type="RefSeq" id="WP_194110456.1">
    <property type="nucleotide sequence ID" value="NZ_JADFFL010000002.1"/>
</dbReference>
<feature type="domain" description="TfoX N-terminal" evidence="1">
    <location>
        <begin position="19"/>
        <end position="103"/>
    </location>
</feature>
<dbReference type="Pfam" id="PF04993">
    <property type="entry name" value="TfoX_N"/>
    <property type="match status" value="1"/>
</dbReference>
<evidence type="ECO:0000313" key="3">
    <source>
        <dbReference type="Proteomes" id="UP000622475"/>
    </source>
</evidence>
<name>A0A929KVK4_9SPHI</name>
<comment type="caution">
    <text evidence="2">The sequence shown here is derived from an EMBL/GenBank/DDBJ whole genome shotgun (WGS) entry which is preliminary data.</text>
</comment>
<gene>
    <name evidence="2" type="ORF">IRJ16_05120</name>
</gene>
<reference evidence="2" key="1">
    <citation type="submission" date="2020-10" db="EMBL/GenBank/DDBJ databases">
        <title>Mucilaginibacter mali sp. nov., isolated from rhizosphere soil of apple orchard.</title>
        <authorList>
            <person name="Lee J.-S."/>
            <person name="Kim H.S."/>
            <person name="Kim J.-S."/>
        </authorList>
    </citation>
    <scope>NUCLEOTIDE SEQUENCE</scope>
    <source>
        <strain evidence="2">KCTC 22746</strain>
    </source>
</reference>
<dbReference type="Proteomes" id="UP000622475">
    <property type="component" value="Unassembled WGS sequence"/>
</dbReference>
<dbReference type="AlphaFoldDB" id="A0A929KVK4"/>
<dbReference type="EMBL" id="JADFFL010000002">
    <property type="protein sequence ID" value="MBE9661255.1"/>
    <property type="molecule type" value="Genomic_DNA"/>
</dbReference>
<evidence type="ECO:0000259" key="1">
    <source>
        <dbReference type="Pfam" id="PF04993"/>
    </source>
</evidence>
<organism evidence="2 3">
    <name type="scientific">Mucilaginibacter myungsuensis</name>
    <dbReference type="NCBI Taxonomy" id="649104"/>
    <lineage>
        <taxon>Bacteria</taxon>
        <taxon>Pseudomonadati</taxon>
        <taxon>Bacteroidota</taxon>
        <taxon>Sphingobacteriia</taxon>
        <taxon>Sphingobacteriales</taxon>
        <taxon>Sphingobacteriaceae</taxon>
        <taxon>Mucilaginibacter</taxon>
    </lineage>
</organism>
<proteinExistence type="predicted"/>
<accession>A0A929KVK4</accession>
<sequence length="113" mass="12953">MPYDETMVNRVREIIADRTDKVEERAMFGGLAFLVDDKLCVAVKTDKIFARLAPEVYEAVVDKEGISLMKRGNTAMKGYVYIDFDMLQNQTQLERWVGSALDFNPLAERSARR</sequence>
<evidence type="ECO:0000313" key="2">
    <source>
        <dbReference type="EMBL" id="MBE9661255.1"/>
    </source>
</evidence>
<keyword evidence="3" id="KW-1185">Reference proteome</keyword>
<protein>
    <submittedName>
        <fullName evidence="2">TfoX/Sxy family protein</fullName>
    </submittedName>
</protein>